<organism evidence="1 2">
    <name type="scientific">Lysinimonas soli</name>
    <dbReference type="NCBI Taxonomy" id="1074233"/>
    <lineage>
        <taxon>Bacteria</taxon>
        <taxon>Bacillati</taxon>
        <taxon>Actinomycetota</taxon>
        <taxon>Actinomycetes</taxon>
        <taxon>Micrococcales</taxon>
        <taxon>Microbacteriaceae</taxon>
        <taxon>Lysinimonas</taxon>
    </lineage>
</organism>
<dbReference type="RefSeq" id="WP_386740656.1">
    <property type="nucleotide sequence ID" value="NZ_JBHSMG010000003.1"/>
</dbReference>
<protein>
    <recommendedName>
        <fullName evidence="3">DUF429 domain-containing protein</fullName>
    </recommendedName>
</protein>
<accession>A0ABW0NSF8</accession>
<dbReference type="Proteomes" id="UP001596039">
    <property type="component" value="Unassembled WGS sequence"/>
</dbReference>
<comment type="caution">
    <text evidence="1">The sequence shown here is derived from an EMBL/GenBank/DDBJ whole genome shotgun (WGS) entry which is preliminary data.</text>
</comment>
<keyword evidence="2" id="KW-1185">Reference proteome</keyword>
<evidence type="ECO:0000313" key="1">
    <source>
        <dbReference type="EMBL" id="MFC5502938.1"/>
    </source>
</evidence>
<proteinExistence type="predicted"/>
<reference evidence="2" key="1">
    <citation type="journal article" date="2019" name="Int. J. Syst. Evol. Microbiol.">
        <title>The Global Catalogue of Microorganisms (GCM) 10K type strain sequencing project: providing services to taxonomists for standard genome sequencing and annotation.</title>
        <authorList>
            <consortium name="The Broad Institute Genomics Platform"/>
            <consortium name="The Broad Institute Genome Sequencing Center for Infectious Disease"/>
            <person name="Wu L."/>
            <person name="Ma J."/>
        </authorList>
    </citation>
    <scope>NUCLEOTIDE SEQUENCE [LARGE SCALE GENOMIC DNA]</scope>
    <source>
        <strain evidence="2">CGMCC 4.6997</strain>
    </source>
</reference>
<sequence>MTVAGIEFNGKDGWVLLTQTCDVVRDGGRPNVMVAPVVRLGDNDARLAQQGKRPRHVQIPHMEDLLFADLEYVVTLPKSAMDAVDFLRGVRDDDWRAQRKFGMSVGRRFSRVAIPDEVVPWLSPMSDSVMDKALKPTSALYRAVEAVADFRIFSPDWYAEGIDLTLYFVLAPQELAPFTDDDDPPPVSAVLDNWLKGKERNPSEIAERLFPAKGDRPPAVDRDALWRAFANAFKRLGVANAGSNPNPRVRDAVLSFVVEVAGEDELTMLEFRKSDQLDLAHLSGADGPES</sequence>
<gene>
    <name evidence="1" type="ORF">ACFPJ4_11875</name>
</gene>
<evidence type="ECO:0008006" key="3">
    <source>
        <dbReference type="Google" id="ProtNLM"/>
    </source>
</evidence>
<name>A0ABW0NSF8_9MICO</name>
<evidence type="ECO:0000313" key="2">
    <source>
        <dbReference type="Proteomes" id="UP001596039"/>
    </source>
</evidence>
<dbReference type="EMBL" id="JBHSMG010000003">
    <property type="protein sequence ID" value="MFC5502938.1"/>
    <property type="molecule type" value="Genomic_DNA"/>
</dbReference>